<protein>
    <recommendedName>
        <fullName evidence="3">RING-type E3 ubiquitin transferase</fullName>
        <ecNumber evidence="3">2.3.2.27</ecNumber>
    </recommendedName>
</protein>
<evidence type="ECO:0000259" key="11">
    <source>
        <dbReference type="PROSITE" id="PS50011"/>
    </source>
</evidence>
<dbReference type="GO" id="GO:0005524">
    <property type="term" value="F:ATP binding"/>
    <property type="evidence" value="ECO:0007669"/>
    <property type="project" value="UniProtKB-UniRule"/>
</dbReference>
<dbReference type="Pfam" id="PF04564">
    <property type="entry name" value="U-box"/>
    <property type="match status" value="1"/>
</dbReference>
<evidence type="ECO:0000256" key="9">
    <source>
        <dbReference type="PROSITE-ProRule" id="PRU10141"/>
    </source>
</evidence>
<comment type="pathway">
    <text evidence="2">Protein modification; protein ubiquitination.</text>
</comment>
<dbReference type="InterPro" id="IPR003613">
    <property type="entry name" value="Ubox_domain"/>
</dbReference>
<dbReference type="AlphaFoldDB" id="A0AAQ3TQ93"/>
<feature type="binding site" evidence="9">
    <location>
        <position position="476"/>
    </location>
    <ligand>
        <name>ATP</name>
        <dbReference type="ChEBI" id="CHEBI:30616"/>
    </ligand>
</feature>
<dbReference type="InterPro" id="IPR000719">
    <property type="entry name" value="Prot_kinase_dom"/>
</dbReference>
<evidence type="ECO:0000259" key="12">
    <source>
        <dbReference type="PROSITE" id="PS51698"/>
    </source>
</evidence>
<keyword evidence="6" id="KW-0418">Kinase</keyword>
<evidence type="ECO:0000256" key="2">
    <source>
        <dbReference type="ARBA" id="ARBA00004906"/>
    </source>
</evidence>
<dbReference type="PROSITE" id="PS00107">
    <property type="entry name" value="PROTEIN_KINASE_ATP"/>
    <property type="match status" value="1"/>
</dbReference>
<dbReference type="PANTHER" id="PTHR45647">
    <property type="entry name" value="OS02G0152300 PROTEIN"/>
    <property type="match status" value="1"/>
</dbReference>
<feature type="domain" description="U-box" evidence="12">
    <location>
        <begin position="732"/>
        <end position="805"/>
    </location>
</feature>
<evidence type="ECO:0000256" key="3">
    <source>
        <dbReference type="ARBA" id="ARBA00012483"/>
    </source>
</evidence>
<dbReference type="Gene3D" id="1.10.510.10">
    <property type="entry name" value="Transferase(Phosphotransferase) domain 1"/>
    <property type="match status" value="1"/>
</dbReference>
<dbReference type="PANTHER" id="PTHR45647:SF19">
    <property type="entry name" value="SERINE_THREONINE-PROTEIN KINASE"/>
    <property type="match status" value="1"/>
</dbReference>
<evidence type="ECO:0000256" key="6">
    <source>
        <dbReference type="ARBA" id="ARBA00022777"/>
    </source>
</evidence>
<feature type="compositionally biased region" description="Polar residues" evidence="10">
    <location>
        <begin position="286"/>
        <end position="301"/>
    </location>
</feature>
<sequence>MASSGRAPPTVAVAVRPGGSGSRLAARWVAAGLPDYDGRAAAVAVVHVIPALAYVPAPTGERVPVALVGREPAKAYARDRRARAEEALLPFRALYGGRANVTVSPPTESSRFFSLARAGFGLIFERGACFAPASRAQVETAVVEGGGDGVAAALLRYAHESGARSLVLGSASFRWFRRVLSIPDVPGTVIQAKQNSCNVFVVSKQRIIMKLARYPQTSESNTNLRIESISHETFAQSHWSLLFDNFDYDEEHSDSLSQAYSSHSASNAVPSSESSEQVASGSSGVNPTGTEGSKNYDSLSSLGEAPCAASNSSEEYQSTDEVAKLRKELQDTLVVYDKACVDLVNAKKKIQVLSTECSEEARKVEHALEWEEAVKQTVAHEKAKQLEAINQVEHARKSFTREAYSRHKAEMATSMFSQEKTQFIDAILSKSRSCRRYSKQDIELATDHFSEERKIGEGGYGNVYRCTLDHTEVAVKVFQQDSIDKTDEFLKEVEILSQLCHPNLVLLLGFCPEIGCLVYEYLENGSLEDQLFNSKGHQPLHWFLRFQIIFEVSCGLAFLHARNPEPIVHRDLKPANILLDRNYVGKIGDVGFAKLISDLVPDWQTEYKETIVAGTLYYMDPEYQQTGTVRPKSDVFALGVIILQLLTGRHPNGLIVTVENALKNDRLSDILDRSQSDWPLDEAKMFARLGLKCTALRCRDRPDLESEVLPTLDEILHRITSAVNLRNPKLMSVPSHFICPITQELMEDPHVAADGHTYEHYAISAWLKRHKISPVTRNKLLNLSIIPNHSLRAAIQQWKSQLPAQSNA</sequence>
<dbReference type="Gene3D" id="3.30.200.20">
    <property type="entry name" value="Phosphorylase Kinase, domain 1"/>
    <property type="match status" value="1"/>
</dbReference>
<evidence type="ECO:0000256" key="10">
    <source>
        <dbReference type="SAM" id="MobiDB-lite"/>
    </source>
</evidence>
<dbReference type="PROSITE" id="PS51698">
    <property type="entry name" value="U_BOX"/>
    <property type="match status" value="1"/>
</dbReference>
<feature type="compositionally biased region" description="Polar residues" evidence="10">
    <location>
        <begin position="309"/>
        <end position="318"/>
    </location>
</feature>
<keyword evidence="4" id="KW-0808">Transferase</keyword>
<evidence type="ECO:0000313" key="14">
    <source>
        <dbReference type="Proteomes" id="UP001341281"/>
    </source>
</evidence>
<evidence type="ECO:0000256" key="1">
    <source>
        <dbReference type="ARBA" id="ARBA00000900"/>
    </source>
</evidence>
<evidence type="ECO:0000256" key="5">
    <source>
        <dbReference type="ARBA" id="ARBA00022741"/>
    </source>
</evidence>
<dbReference type="EC" id="2.3.2.27" evidence="3"/>
<feature type="region of interest" description="Disordered" evidence="10">
    <location>
        <begin position="257"/>
        <end position="318"/>
    </location>
</feature>
<reference evidence="13 14" key="1">
    <citation type="submission" date="2024-02" db="EMBL/GenBank/DDBJ databases">
        <title>High-quality chromosome-scale genome assembly of Pensacola bahiagrass (Paspalum notatum Flugge var. saurae).</title>
        <authorList>
            <person name="Vega J.M."/>
            <person name="Podio M."/>
            <person name="Orjuela J."/>
            <person name="Siena L.A."/>
            <person name="Pessino S.C."/>
            <person name="Combes M.C."/>
            <person name="Mariac C."/>
            <person name="Albertini E."/>
            <person name="Pupilli F."/>
            <person name="Ortiz J.P.A."/>
            <person name="Leblanc O."/>
        </authorList>
    </citation>
    <scope>NUCLEOTIDE SEQUENCE [LARGE SCALE GENOMIC DNA]</scope>
    <source>
        <strain evidence="13">R1</strain>
        <tissue evidence="13">Leaf</tissue>
    </source>
</reference>
<evidence type="ECO:0000256" key="4">
    <source>
        <dbReference type="ARBA" id="ARBA00022679"/>
    </source>
</evidence>
<dbReference type="Proteomes" id="UP001341281">
    <property type="component" value="Chromosome 05"/>
</dbReference>
<dbReference type="Gene3D" id="3.40.50.620">
    <property type="entry name" value="HUPs"/>
    <property type="match status" value="1"/>
</dbReference>
<dbReference type="SUPFAM" id="SSF56112">
    <property type="entry name" value="Protein kinase-like (PK-like)"/>
    <property type="match status" value="1"/>
</dbReference>
<dbReference type="InterPro" id="IPR013083">
    <property type="entry name" value="Znf_RING/FYVE/PHD"/>
</dbReference>
<dbReference type="FunFam" id="3.30.200.20:FF:000162">
    <property type="entry name" value="Adenine nucleotide alpha hydrolase-like domain kinase"/>
    <property type="match status" value="1"/>
</dbReference>
<dbReference type="SMART" id="SM00220">
    <property type="entry name" value="S_TKc"/>
    <property type="match status" value="1"/>
</dbReference>
<dbReference type="GO" id="GO:0004672">
    <property type="term" value="F:protein kinase activity"/>
    <property type="evidence" value="ECO:0007669"/>
    <property type="project" value="InterPro"/>
</dbReference>
<dbReference type="PROSITE" id="PS50011">
    <property type="entry name" value="PROTEIN_KINASE_DOM"/>
    <property type="match status" value="1"/>
</dbReference>
<dbReference type="InterPro" id="IPR011009">
    <property type="entry name" value="Kinase-like_dom_sf"/>
</dbReference>
<dbReference type="InterPro" id="IPR017441">
    <property type="entry name" value="Protein_kinase_ATP_BS"/>
</dbReference>
<evidence type="ECO:0000313" key="13">
    <source>
        <dbReference type="EMBL" id="WVZ77314.1"/>
    </source>
</evidence>
<dbReference type="Pfam" id="PF00069">
    <property type="entry name" value="Pkinase"/>
    <property type="match status" value="1"/>
</dbReference>
<evidence type="ECO:0000256" key="8">
    <source>
        <dbReference type="ARBA" id="ARBA00022840"/>
    </source>
</evidence>
<proteinExistence type="predicted"/>
<keyword evidence="5 9" id="KW-0547">Nucleotide-binding</keyword>
<keyword evidence="7" id="KW-0833">Ubl conjugation pathway</keyword>
<feature type="compositionally biased region" description="Low complexity" evidence="10">
    <location>
        <begin position="257"/>
        <end position="285"/>
    </location>
</feature>
<dbReference type="InterPro" id="IPR008271">
    <property type="entry name" value="Ser/Thr_kinase_AS"/>
</dbReference>
<dbReference type="EMBL" id="CP144749">
    <property type="protein sequence ID" value="WVZ77314.1"/>
    <property type="molecule type" value="Genomic_DNA"/>
</dbReference>
<dbReference type="InterPro" id="IPR051348">
    <property type="entry name" value="U-box_ubiquitin_ligases"/>
</dbReference>
<keyword evidence="14" id="KW-1185">Reference proteome</keyword>
<comment type="catalytic activity">
    <reaction evidence="1">
        <text>S-ubiquitinyl-[E2 ubiquitin-conjugating enzyme]-L-cysteine + [acceptor protein]-L-lysine = [E2 ubiquitin-conjugating enzyme]-L-cysteine + N(6)-ubiquitinyl-[acceptor protein]-L-lysine.</text>
        <dbReference type="EC" id="2.3.2.27"/>
    </reaction>
</comment>
<dbReference type="GO" id="GO:0061630">
    <property type="term" value="F:ubiquitin protein ligase activity"/>
    <property type="evidence" value="ECO:0007669"/>
    <property type="project" value="UniProtKB-EC"/>
</dbReference>
<name>A0AAQ3TQ93_PASNO</name>
<dbReference type="SMART" id="SM00504">
    <property type="entry name" value="Ubox"/>
    <property type="match status" value="1"/>
</dbReference>
<evidence type="ECO:0000256" key="7">
    <source>
        <dbReference type="ARBA" id="ARBA00022786"/>
    </source>
</evidence>
<dbReference type="GO" id="GO:0016567">
    <property type="term" value="P:protein ubiquitination"/>
    <property type="evidence" value="ECO:0007669"/>
    <property type="project" value="InterPro"/>
</dbReference>
<organism evidence="13 14">
    <name type="scientific">Paspalum notatum var. saurae</name>
    <dbReference type="NCBI Taxonomy" id="547442"/>
    <lineage>
        <taxon>Eukaryota</taxon>
        <taxon>Viridiplantae</taxon>
        <taxon>Streptophyta</taxon>
        <taxon>Embryophyta</taxon>
        <taxon>Tracheophyta</taxon>
        <taxon>Spermatophyta</taxon>
        <taxon>Magnoliopsida</taxon>
        <taxon>Liliopsida</taxon>
        <taxon>Poales</taxon>
        <taxon>Poaceae</taxon>
        <taxon>PACMAD clade</taxon>
        <taxon>Panicoideae</taxon>
        <taxon>Andropogonodae</taxon>
        <taxon>Paspaleae</taxon>
        <taxon>Paspalinae</taxon>
        <taxon>Paspalum</taxon>
    </lineage>
</organism>
<gene>
    <name evidence="13" type="ORF">U9M48_025195</name>
</gene>
<dbReference type="CDD" id="cd16655">
    <property type="entry name" value="RING-Ubox_WDSUB1-like"/>
    <property type="match status" value="1"/>
</dbReference>
<dbReference type="PROSITE" id="PS00108">
    <property type="entry name" value="PROTEIN_KINASE_ST"/>
    <property type="match status" value="1"/>
</dbReference>
<keyword evidence="8 9" id="KW-0067">ATP-binding</keyword>
<dbReference type="Gene3D" id="3.30.40.10">
    <property type="entry name" value="Zinc/RING finger domain, C3HC4 (zinc finger)"/>
    <property type="match status" value="1"/>
</dbReference>
<dbReference type="SUPFAM" id="SSF57850">
    <property type="entry name" value="RING/U-box"/>
    <property type="match status" value="1"/>
</dbReference>
<feature type="domain" description="Protein kinase" evidence="11">
    <location>
        <begin position="449"/>
        <end position="716"/>
    </location>
</feature>
<accession>A0AAQ3TQ93</accession>
<dbReference type="InterPro" id="IPR014729">
    <property type="entry name" value="Rossmann-like_a/b/a_fold"/>
</dbReference>